<organism evidence="5 6">
    <name type="scientific">Filomicrobium insigne</name>
    <dbReference type="NCBI Taxonomy" id="418854"/>
    <lineage>
        <taxon>Bacteria</taxon>
        <taxon>Pseudomonadati</taxon>
        <taxon>Pseudomonadota</taxon>
        <taxon>Alphaproteobacteria</taxon>
        <taxon>Hyphomicrobiales</taxon>
        <taxon>Hyphomicrobiaceae</taxon>
        <taxon>Filomicrobium</taxon>
    </lineage>
</organism>
<evidence type="ECO:0000256" key="1">
    <source>
        <dbReference type="ARBA" id="ARBA00001933"/>
    </source>
</evidence>
<gene>
    <name evidence="3" type="primary">metZ</name>
    <name evidence="5" type="ORF">SAMN04488061_0866</name>
</gene>
<dbReference type="Gene3D" id="3.90.1150.10">
    <property type="entry name" value="Aspartate Aminotransferase, domain 1"/>
    <property type="match status" value="1"/>
</dbReference>
<dbReference type="PIRSF" id="PIRSF001434">
    <property type="entry name" value="CGS"/>
    <property type="match status" value="1"/>
</dbReference>
<protein>
    <recommendedName>
        <fullName evidence="3">O-succinylhomoserine sulfhydrylase</fullName>
        <shortName evidence="3">OSH sulfhydrylase</shortName>
        <shortName evidence="3">OSHS sulfhydrylase</shortName>
        <ecNumber evidence="3">2.5.1.-</ecNumber>
    </recommendedName>
</protein>
<dbReference type="EMBL" id="FNJC01000001">
    <property type="protein sequence ID" value="SDO31387.1"/>
    <property type="molecule type" value="Genomic_DNA"/>
</dbReference>
<reference evidence="5 6" key="1">
    <citation type="submission" date="2016-10" db="EMBL/GenBank/DDBJ databases">
        <authorList>
            <person name="Varghese N."/>
            <person name="Submissions S."/>
        </authorList>
    </citation>
    <scope>NUCLEOTIDE SEQUENCE [LARGE SCALE GENOMIC DNA]</scope>
    <source>
        <strain evidence="5 6">CGMCC 1.6497</strain>
    </source>
</reference>
<keyword evidence="3" id="KW-0028">Amino-acid biosynthesis</keyword>
<keyword evidence="3" id="KW-0808">Transferase</keyword>
<comment type="function">
    <text evidence="3">Catalyzes the formation of L-homocysteine from O-succinyl-L-homoserine (OSHS) and hydrogen sulfide.</text>
</comment>
<dbReference type="InterPro" id="IPR006234">
    <property type="entry name" value="O-succ-hSer_sulfhydrylase"/>
</dbReference>
<evidence type="ECO:0000313" key="5">
    <source>
        <dbReference type="EMBL" id="SDO31387.1"/>
    </source>
</evidence>
<dbReference type="InterPro" id="IPR015424">
    <property type="entry name" value="PyrdxlP-dep_Trfase"/>
</dbReference>
<dbReference type="SUPFAM" id="SSF53383">
    <property type="entry name" value="PLP-dependent transferases"/>
    <property type="match status" value="1"/>
</dbReference>
<keyword evidence="2 3" id="KW-0663">Pyridoxal phosphate</keyword>
<evidence type="ECO:0000256" key="3">
    <source>
        <dbReference type="HAMAP-Rule" id="MF_02056"/>
    </source>
</evidence>
<name>A0A1H0IIV7_9HYPH</name>
<comment type="pathway">
    <text evidence="3">Amino-acid biosynthesis; L-methionine biosynthesis via de novo pathway; L-homocysteine from O-succinyl-L-homoserine: step 1/1.</text>
</comment>
<dbReference type="Proteomes" id="UP000198795">
    <property type="component" value="Unassembled WGS sequence"/>
</dbReference>
<comment type="subunit">
    <text evidence="3">Homotetramer.</text>
</comment>
<dbReference type="Gene3D" id="3.40.640.10">
    <property type="entry name" value="Type I PLP-dependent aspartate aminotransferase-like (Major domain)"/>
    <property type="match status" value="1"/>
</dbReference>
<proteinExistence type="inferred from homology"/>
<evidence type="ECO:0000256" key="4">
    <source>
        <dbReference type="RuleBase" id="RU362118"/>
    </source>
</evidence>
<evidence type="ECO:0000256" key="2">
    <source>
        <dbReference type="ARBA" id="ARBA00022898"/>
    </source>
</evidence>
<dbReference type="InterPro" id="IPR015422">
    <property type="entry name" value="PyrdxlP-dep_Trfase_small"/>
</dbReference>
<comment type="caution">
    <text evidence="5">The sequence shown here is derived from an EMBL/GenBank/DDBJ whole genome shotgun (WGS) entry which is preliminary data.</text>
</comment>
<dbReference type="EC" id="2.5.1.-" evidence="3"/>
<dbReference type="InterPro" id="IPR015421">
    <property type="entry name" value="PyrdxlP-dep_Trfase_major"/>
</dbReference>
<sequence length="411" mass="44796">MRREKRVTNPKSIDPEADCEDFAMATRLVHGGTLRSQFNETSEALFLTQGYVYDSAEQAERRFKNEEPGYQYSRFSNPTVTMFEERMRLLEGAEESRATATGMAAVTSALLCYLKAGDHVVASAAMFGSCRYVVEDLCPRFGISATLVDGSNVDAWEEAVRPNTKLFFFETPANPTLALVDIAAVSAIAKRIGAVTVVDNVFATPMLQRPIEHGADVVVYSATKHIDGQGRCLGGVVLGSKEYINDHLHTFIRQTGPSISPFNAWVMLKSLETLALRVRAQCDTAARLADHLVGLSGVQRVLYPTRADFPQAEVAKKQMKGGGQVVPVYLDGGKEAAFKFLNGLKIIKISNNLGDAKSLVTHPATTTHQRLTPDARAELGITDGMVRLSIGLEDPDDLAADLERAVRAARS</sequence>
<keyword evidence="3" id="KW-0486">Methionine biosynthesis</keyword>
<accession>A0A1H0IIV7</accession>
<comment type="similarity">
    <text evidence="3">Belongs to the trans-sulfuration enzymes family. MetZ subfamily.</text>
</comment>
<dbReference type="NCBIfam" id="TIGR01325">
    <property type="entry name" value="O_suc_HS_sulf"/>
    <property type="match status" value="1"/>
</dbReference>
<dbReference type="Pfam" id="PF01053">
    <property type="entry name" value="Cys_Met_Meta_PP"/>
    <property type="match status" value="1"/>
</dbReference>
<dbReference type="PANTHER" id="PTHR11808">
    <property type="entry name" value="TRANS-SULFURATION ENZYME FAMILY MEMBER"/>
    <property type="match status" value="1"/>
</dbReference>
<dbReference type="InterPro" id="IPR000277">
    <property type="entry name" value="Cys/Met-Metab_PyrdxlP-dep_enz"/>
</dbReference>
<dbReference type="PANTHER" id="PTHR11808:SF80">
    <property type="entry name" value="CYSTATHIONINE GAMMA-LYASE"/>
    <property type="match status" value="1"/>
</dbReference>
<comment type="cofactor">
    <cofactor evidence="1 3 4">
        <name>pyridoxal 5'-phosphate</name>
        <dbReference type="ChEBI" id="CHEBI:597326"/>
    </cofactor>
</comment>
<keyword evidence="6" id="KW-1185">Reference proteome</keyword>
<evidence type="ECO:0000313" key="6">
    <source>
        <dbReference type="Proteomes" id="UP000198795"/>
    </source>
</evidence>
<comment type="catalytic activity">
    <reaction evidence="3">
        <text>O-succinyl-L-homoserine + hydrogen sulfide = L-homocysteine + succinate</text>
        <dbReference type="Rhea" id="RHEA:27826"/>
        <dbReference type="ChEBI" id="CHEBI:29919"/>
        <dbReference type="ChEBI" id="CHEBI:30031"/>
        <dbReference type="ChEBI" id="CHEBI:57661"/>
        <dbReference type="ChEBI" id="CHEBI:58199"/>
    </reaction>
</comment>
<dbReference type="CDD" id="cd00614">
    <property type="entry name" value="CGS_like"/>
    <property type="match status" value="1"/>
</dbReference>
<feature type="modified residue" description="N6-(pyridoxal phosphate)lysine" evidence="3">
    <location>
        <position position="224"/>
    </location>
</feature>
<dbReference type="HAMAP" id="MF_02056">
    <property type="entry name" value="MetZ"/>
    <property type="match status" value="1"/>
</dbReference>